<evidence type="ECO:0000313" key="1">
    <source>
        <dbReference type="EMBL" id="PKI61551.1"/>
    </source>
</evidence>
<sequence length="152" mass="17028">MDIGVTEQCDGEDGILRVVVDGGTKTIITSARSAIKWSAKEKYLDVLGHGMVNQCKACTMVGKSSKSLVRRYVTFDKVALTKQCKSASRVKVEPYAMTISWKKVEFEDSRTPVPRLMVIENIQTGRCLASNLDDSKTRRYGCEDEELIKEKK</sequence>
<evidence type="ECO:0000313" key="2">
    <source>
        <dbReference type="Proteomes" id="UP000233551"/>
    </source>
</evidence>
<name>A0A2I0JZ02_PUNGR</name>
<dbReference type="Proteomes" id="UP000233551">
    <property type="component" value="Unassembled WGS sequence"/>
</dbReference>
<proteinExistence type="predicted"/>
<keyword evidence="2" id="KW-1185">Reference proteome</keyword>
<comment type="caution">
    <text evidence="1">The sequence shown here is derived from an EMBL/GenBank/DDBJ whole genome shotgun (WGS) entry which is preliminary data.</text>
</comment>
<protein>
    <submittedName>
        <fullName evidence="1">Uncharacterized protein</fullName>
    </submittedName>
</protein>
<dbReference type="EMBL" id="PGOL01001028">
    <property type="protein sequence ID" value="PKI61551.1"/>
    <property type="molecule type" value="Genomic_DNA"/>
</dbReference>
<dbReference type="AlphaFoldDB" id="A0A2I0JZ02"/>
<organism evidence="1 2">
    <name type="scientific">Punica granatum</name>
    <name type="common">Pomegranate</name>
    <dbReference type="NCBI Taxonomy" id="22663"/>
    <lineage>
        <taxon>Eukaryota</taxon>
        <taxon>Viridiplantae</taxon>
        <taxon>Streptophyta</taxon>
        <taxon>Embryophyta</taxon>
        <taxon>Tracheophyta</taxon>
        <taxon>Spermatophyta</taxon>
        <taxon>Magnoliopsida</taxon>
        <taxon>eudicotyledons</taxon>
        <taxon>Gunneridae</taxon>
        <taxon>Pentapetalae</taxon>
        <taxon>rosids</taxon>
        <taxon>malvids</taxon>
        <taxon>Myrtales</taxon>
        <taxon>Lythraceae</taxon>
        <taxon>Punica</taxon>
    </lineage>
</organism>
<reference evidence="1 2" key="1">
    <citation type="submission" date="2017-11" db="EMBL/GenBank/DDBJ databases">
        <title>De-novo sequencing of pomegranate (Punica granatum L.) genome.</title>
        <authorList>
            <person name="Akparov Z."/>
            <person name="Amiraslanov A."/>
            <person name="Hajiyeva S."/>
            <person name="Abbasov M."/>
            <person name="Kaur K."/>
            <person name="Hamwieh A."/>
            <person name="Solovyev V."/>
            <person name="Salamov A."/>
            <person name="Braich B."/>
            <person name="Kosarev P."/>
            <person name="Mahmoud A."/>
            <person name="Hajiyev E."/>
            <person name="Babayeva S."/>
            <person name="Izzatullayeva V."/>
            <person name="Mammadov A."/>
            <person name="Mammadov A."/>
            <person name="Sharifova S."/>
            <person name="Ojaghi J."/>
            <person name="Eynullazada K."/>
            <person name="Bayramov B."/>
            <person name="Abdulazimova A."/>
            <person name="Shahmuradov I."/>
        </authorList>
    </citation>
    <scope>NUCLEOTIDE SEQUENCE [LARGE SCALE GENOMIC DNA]</scope>
    <source>
        <strain evidence="2">cv. AG2017</strain>
        <tissue evidence="1">Leaf</tissue>
    </source>
</reference>
<accession>A0A2I0JZ02</accession>
<gene>
    <name evidence="1" type="ORF">CRG98_018047</name>
</gene>